<keyword evidence="1 5" id="KW-0808">Transferase</keyword>
<dbReference type="Pfam" id="PF12804">
    <property type="entry name" value="NTP_transf_3"/>
    <property type="match status" value="1"/>
</dbReference>
<dbReference type="EMBL" id="AP018907">
    <property type="protein sequence ID" value="BBF94500.1"/>
    <property type="molecule type" value="Genomic_DNA"/>
</dbReference>
<feature type="domain" description="MobA-like NTP transferase" evidence="4">
    <location>
        <begin position="9"/>
        <end position="145"/>
    </location>
</feature>
<evidence type="ECO:0000313" key="5">
    <source>
        <dbReference type="EMBL" id="BBF94500.1"/>
    </source>
</evidence>
<proteinExistence type="predicted"/>
<dbReference type="AlphaFoldDB" id="A0A348G4L7"/>
<dbReference type="GO" id="GO:0016779">
    <property type="term" value="F:nucleotidyltransferase activity"/>
    <property type="evidence" value="ECO:0007669"/>
    <property type="project" value="UniProtKB-KW"/>
</dbReference>
<dbReference type="SUPFAM" id="SSF53448">
    <property type="entry name" value="Nucleotide-diphospho-sugar transferases"/>
    <property type="match status" value="1"/>
</dbReference>
<protein>
    <submittedName>
        <fullName evidence="5">Mannose-1-phosphate guanylyltransferase</fullName>
    </submittedName>
</protein>
<organism evidence="5 6">
    <name type="scientific">Blastochloris tepida</name>
    <dbReference type="NCBI Taxonomy" id="2233851"/>
    <lineage>
        <taxon>Bacteria</taxon>
        <taxon>Pseudomonadati</taxon>
        <taxon>Pseudomonadota</taxon>
        <taxon>Alphaproteobacteria</taxon>
        <taxon>Hyphomicrobiales</taxon>
        <taxon>Blastochloridaceae</taxon>
        <taxon>Blastochloris</taxon>
    </lineage>
</organism>
<accession>A0A348G4L7</accession>
<keyword evidence="2 5" id="KW-0548">Nucleotidyltransferase</keyword>
<dbReference type="PANTHER" id="PTHR43584">
    <property type="entry name" value="NUCLEOTIDYL TRANSFERASE"/>
    <property type="match status" value="1"/>
</dbReference>
<dbReference type="InterPro" id="IPR029044">
    <property type="entry name" value="Nucleotide-diphossugar_trans"/>
</dbReference>
<name>A0A348G4L7_9HYPH</name>
<dbReference type="PANTHER" id="PTHR43584:SF8">
    <property type="entry name" value="N-ACETYLMURAMATE ALPHA-1-PHOSPHATE URIDYLYLTRANSFERASE"/>
    <property type="match status" value="1"/>
</dbReference>
<dbReference type="InterPro" id="IPR025877">
    <property type="entry name" value="MobA-like_NTP_Trfase"/>
</dbReference>
<dbReference type="RefSeq" id="WP_126401590.1">
    <property type="nucleotide sequence ID" value="NZ_AP018907.1"/>
</dbReference>
<reference evidence="5 6" key="1">
    <citation type="submission" date="2018-08" db="EMBL/GenBank/DDBJ databases">
        <title>Complete genome sequencing of Blastochloris tepida GI.</title>
        <authorList>
            <person name="Tsukatani Y."/>
            <person name="Mori H."/>
        </authorList>
    </citation>
    <scope>NUCLEOTIDE SEQUENCE [LARGE SCALE GENOMIC DNA]</scope>
    <source>
        <strain evidence="5 6">GI</strain>
    </source>
</reference>
<dbReference type="CDD" id="cd06422">
    <property type="entry name" value="NTP_transferase_like_1"/>
    <property type="match status" value="1"/>
</dbReference>
<evidence type="ECO:0000259" key="4">
    <source>
        <dbReference type="Pfam" id="PF12804"/>
    </source>
</evidence>
<dbReference type="Gene3D" id="3.90.550.10">
    <property type="entry name" value="Spore Coat Polysaccharide Biosynthesis Protein SpsA, Chain A"/>
    <property type="match status" value="1"/>
</dbReference>
<dbReference type="OrthoDB" id="9788272at2"/>
<dbReference type="KEGG" id="blag:BLTE_31850"/>
<evidence type="ECO:0000256" key="1">
    <source>
        <dbReference type="ARBA" id="ARBA00022679"/>
    </source>
</evidence>
<evidence type="ECO:0000256" key="2">
    <source>
        <dbReference type="ARBA" id="ARBA00022695"/>
    </source>
</evidence>
<keyword evidence="6" id="KW-1185">Reference proteome</keyword>
<dbReference type="Proteomes" id="UP000266934">
    <property type="component" value="Chromosome"/>
</dbReference>
<sequence>MTVALPTSAMVLAAGLGLRMRPLTLTTPKPLIEVAGRTLIDHVLDRLAEAAIERAVVNVHHLADRMEAHLKGRRRPRIILSDERAELLDSGGGVVKALPHLGQRFFVTNADSFWIDEAGANLRALADAFDPSTTDILMLVVPREAAVGFDGAGDFFLQPDGRLARRGSAPTAPFVYAGCCLMEARLFAGAPAGPFSLNRIFDAALAQGRLHGRVLDGLWLHVGTPPAIALAEAAIAGRRRAAS</sequence>
<evidence type="ECO:0000256" key="3">
    <source>
        <dbReference type="ARBA" id="ARBA00022842"/>
    </source>
</evidence>
<dbReference type="InterPro" id="IPR050065">
    <property type="entry name" value="GlmU-like"/>
</dbReference>
<keyword evidence="3" id="KW-0460">Magnesium</keyword>
<evidence type="ECO:0000313" key="6">
    <source>
        <dbReference type="Proteomes" id="UP000266934"/>
    </source>
</evidence>
<gene>
    <name evidence="5" type="primary">galF</name>
    <name evidence="5" type="ORF">BLTE_31850</name>
</gene>